<dbReference type="PIRSF" id="PIRSF016897">
    <property type="entry name" value="GlpP"/>
    <property type="match status" value="1"/>
</dbReference>
<dbReference type="SUPFAM" id="SSF110391">
    <property type="entry name" value="GlpP-like"/>
    <property type="match status" value="1"/>
</dbReference>
<protein>
    <submittedName>
        <fullName evidence="1">Glycerol-3-phosphate responsive antiterminator GlpP</fullName>
    </submittedName>
</protein>
<dbReference type="GO" id="GO:0006071">
    <property type="term" value="P:glycerol metabolic process"/>
    <property type="evidence" value="ECO:0007669"/>
    <property type="project" value="InterPro"/>
</dbReference>
<name>A0A0K2SJP1_LIMPI</name>
<dbReference type="InterPro" id="IPR006699">
    <property type="entry name" value="GlpP"/>
</dbReference>
<accession>A0A0K2SJP1</accession>
<evidence type="ECO:0000313" key="1">
    <source>
        <dbReference type="EMBL" id="BAS27069.1"/>
    </source>
</evidence>
<dbReference type="STRING" id="1555112.LIP_1212"/>
<dbReference type="KEGG" id="lpil:LIP_1212"/>
<dbReference type="Gene3D" id="3.20.20.70">
    <property type="entry name" value="Aldolase class I"/>
    <property type="match status" value="1"/>
</dbReference>
<gene>
    <name evidence="1" type="ORF">LIP_1212</name>
</gene>
<dbReference type="Pfam" id="PF04309">
    <property type="entry name" value="G3P_antiterm"/>
    <property type="match status" value="1"/>
</dbReference>
<dbReference type="PANTHER" id="PTHR35787:SF1">
    <property type="entry name" value="GLYCEROL UPTAKE OPERON ANTITERMINATOR REGULATORY PROTEIN"/>
    <property type="match status" value="1"/>
</dbReference>
<evidence type="ECO:0000313" key="2">
    <source>
        <dbReference type="Proteomes" id="UP000065807"/>
    </source>
</evidence>
<reference evidence="2" key="2">
    <citation type="journal article" date="2016" name="Int. J. Syst. Evol. Microbiol.">
        <title>Complete genome sequence and cell structure of Limnochorda pilosa, a Gram-negative spore-former within the phylum Firmicutes.</title>
        <authorList>
            <person name="Watanabe M."/>
            <person name="Kojima H."/>
            <person name="Fukui M."/>
        </authorList>
    </citation>
    <scope>NUCLEOTIDE SEQUENCE [LARGE SCALE GENOMIC DNA]</scope>
    <source>
        <strain evidence="2">HC45</strain>
    </source>
</reference>
<dbReference type="GO" id="GO:0006355">
    <property type="term" value="P:regulation of DNA-templated transcription"/>
    <property type="evidence" value="ECO:0007669"/>
    <property type="project" value="InterPro"/>
</dbReference>
<dbReference type="AlphaFoldDB" id="A0A0K2SJP1"/>
<reference evidence="2" key="1">
    <citation type="submission" date="2015-07" db="EMBL/GenBank/DDBJ databases">
        <title>Complete genome sequence and phylogenetic analysis of Limnochorda pilosa.</title>
        <authorList>
            <person name="Watanabe M."/>
            <person name="Kojima H."/>
            <person name="Fukui M."/>
        </authorList>
    </citation>
    <scope>NUCLEOTIDE SEQUENCE [LARGE SCALE GENOMIC DNA]</scope>
    <source>
        <strain evidence="2">HC45</strain>
    </source>
</reference>
<dbReference type="PANTHER" id="PTHR35787">
    <property type="entry name" value="GLYCEROL UPTAKE OPERON ANTITERMINATOR REGULATORY PROTEIN"/>
    <property type="match status" value="1"/>
</dbReference>
<keyword evidence="2" id="KW-1185">Reference proteome</keyword>
<dbReference type="Proteomes" id="UP000065807">
    <property type="component" value="Chromosome"/>
</dbReference>
<sequence>MQAAARQASFAARLQERRVIAGVKEPAQMARALAAGVRVIFYLTGTIYDVAKAVRRKEAEEPDALLFCHVDLIQGLGKDEVGVRFLAQDLKVDGILTTRRHLVQAARDVGLLAIQRVFMLDSEGLRTALGVLKGGRPDAIEILPALVVPHIAHRLPWEALPPAIAGGLVETRSELEQILATPVKAVSTSREELWAGARRTNK</sequence>
<dbReference type="RefSeq" id="WP_068135436.1">
    <property type="nucleotide sequence ID" value="NZ_AP014924.1"/>
</dbReference>
<dbReference type="OrthoDB" id="9799580at2"/>
<organism evidence="1 2">
    <name type="scientific">Limnochorda pilosa</name>
    <dbReference type="NCBI Taxonomy" id="1555112"/>
    <lineage>
        <taxon>Bacteria</taxon>
        <taxon>Bacillati</taxon>
        <taxon>Bacillota</taxon>
        <taxon>Limnochordia</taxon>
        <taxon>Limnochordales</taxon>
        <taxon>Limnochordaceae</taxon>
        <taxon>Limnochorda</taxon>
    </lineage>
</organism>
<dbReference type="EMBL" id="AP014924">
    <property type="protein sequence ID" value="BAS27069.1"/>
    <property type="molecule type" value="Genomic_DNA"/>
</dbReference>
<proteinExistence type="predicted"/>
<dbReference type="InterPro" id="IPR013785">
    <property type="entry name" value="Aldolase_TIM"/>
</dbReference>